<dbReference type="SUPFAM" id="SSF52266">
    <property type="entry name" value="SGNH hydrolase"/>
    <property type="match status" value="1"/>
</dbReference>
<feature type="domain" description="SGNH hydrolase-type esterase" evidence="2">
    <location>
        <begin position="194"/>
        <end position="305"/>
    </location>
</feature>
<evidence type="ECO:0000313" key="3">
    <source>
        <dbReference type="EMBL" id="RXI49384.1"/>
    </source>
</evidence>
<feature type="compositionally biased region" description="Polar residues" evidence="1">
    <location>
        <begin position="59"/>
        <end position="68"/>
    </location>
</feature>
<evidence type="ECO:0000256" key="1">
    <source>
        <dbReference type="SAM" id="MobiDB-lite"/>
    </source>
</evidence>
<organism evidence="3 4">
    <name type="scientific">Clostridium tetani</name>
    <dbReference type="NCBI Taxonomy" id="1513"/>
    <lineage>
        <taxon>Bacteria</taxon>
        <taxon>Bacillati</taxon>
        <taxon>Bacillota</taxon>
        <taxon>Clostridia</taxon>
        <taxon>Eubacteriales</taxon>
        <taxon>Clostridiaceae</taxon>
        <taxon>Clostridium</taxon>
    </lineage>
</organism>
<feature type="region of interest" description="Disordered" evidence="1">
    <location>
        <begin position="58"/>
        <end position="138"/>
    </location>
</feature>
<evidence type="ECO:0000259" key="2">
    <source>
        <dbReference type="Pfam" id="PF13472"/>
    </source>
</evidence>
<dbReference type="InterPro" id="IPR036514">
    <property type="entry name" value="SGNH_hydro_sf"/>
</dbReference>
<sequence>MIRRSKRKFRRGINRRLVGLLTLTCITLGIGGKIYINHKNNNKKNSLVYASMQERDKNVSSLGTSSGFTPKIKNEEDKSKDNKEDKKSRKAIDIDTTTQISKSSTNRKKVNNPSEPITPKEPSSPKKSNPSGTSTEKSKTKNYKEFFKNDVFMGDSISEALIYYEFLDEKNVCAKKAININNAKNEVGKISIKNPRNIYMLYGVNDMDNTVPSKWFIDHYRTLIHKVKEKFPNSKIYVQSVLPVLPMVQKRKPTMTNSYINECNTGLMKMAREENVNFLNIKSMLNENNRDLYEGDGIHFKPKFYPVWLSYIINKVQ</sequence>
<comment type="caution">
    <text evidence="3">The sequence shown here is derived from an EMBL/GenBank/DDBJ whole genome shotgun (WGS) entry which is preliminary data.</text>
</comment>
<dbReference type="Gene3D" id="3.40.50.1110">
    <property type="entry name" value="SGNH hydrolase"/>
    <property type="match status" value="1"/>
</dbReference>
<reference evidence="3 4" key="1">
    <citation type="submission" date="2018-06" db="EMBL/GenBank/DDBJ databases">
        <title>Genome conservation of Clostridium tetani.</title>
        <authorList>
            <person name="Bruggemann H."/>
            <person name="Popoff M.R."/>
        </authorList>
    </citation>
    <scope>NUCLEOTIDE SEQUENCE [LARGE SCALE GENOMIC DNA]</scope>
    <source>
        <strain evidence="3 4">2017.061</strain>
    </source>
</reference>
<dbReference type="Pfam" id="PF13472">
    <property type="entry name" value="Lipase_GDSL_2"/>
    <property type="match status" value="1"/>
</dbReference>
<accession>A0A4Q0VCI6</accession>
<dbReference type="InterPro" id="IPR013830">
    <property type="entry name" value="SGNH_hydro"/>
</dbReference>
<proteinExistence type="predicted"/>
<dbReference type="RefSeq" id="WP_129030088.1">
    <property type="nucleotide sequence ID" value="NZ_QMAP01000004.1"/>
</dbReference>
<dbReference type="EMBL" id="QMAP01000004">
    <property type="protein sequence ID" value="RXI49384.1"/>
    <property type="molecule type" value="Genomic_DNA"/>
</dbReference>
<dbReference type="Proteomes" id="UP000290921">
    <property type="component" value="Unassembled WGS sequence"/>
</dbReference>
<gene>
    <name evidence="3" type="ORF">DP130_04845</name>
</gene>
<feature type="compositionally biased region" description="Basic and acidic residues" evidence="1">
    <location>
        <begin position="72"/>
        <end position="93"/>
    </location>
</feature>
<feature type="compositionally biased region" description="Polar residues" evidence="1">
    <location>
        <begin position="95"/>
        <end position="104"/>
    </location>
</feature>
<dbReference type="AlphaFoldDB" id="A0A4Q0VCI6"/>
<name>A0A4Q0VCI6_CLOTA</name>
<protein>
    <recommendedName>
        <fullName evidence="2">SGNH hydrolase-type esterase domain-containing protein</fullName>
    </recommendedName>
</protein>
<evidence type="ECO:0000313" key="4">
    <source>
        <dbReference type="Proteomes" id="UP000290921"/>
    </source>
</evidence>
<feature type="compositionally biased region" description="Low complexity" evidence="1">
    <location>
        <begin position="113"/>
        <end position="135"/>
    </location>
</feature>
<dbReference type="CDD" id="cd01841">
    <property type="entry name" value="NnaC_like"/>
    <property type="match status" value="1"/>
</dbReference>